<dbReference type="EMBL" id="MU267680">
    <property type="protein sequence ID" value="KAH7911372.1"/>
    <property type="molecule type" value="Genomic_DNA"/>
</dbReference>
<comment type="caution">
    <text evidence="1">The sequence shown here is derived from an EMBL/GenBank/DDBJ whole genome shotgun (WGS) entry which is preliminary data.</text>
</comment>
<evidence type="ECO:0000313" key="2">
    <source>
        <dbReference type="Proteomes" id="UP000790377"/>
    </source>
</evidence>
<protein>
    <submittedName>
        <fullName evidence="1">Uncharacterized protein</fullName>
    </submittedName>
</protein>
<dbReference type="Proteomes" id="UP000790377">
    <property type="component" value="Unassembled WGS sequence"/>
</dbReference>
<evidence type="ECO:0000313" key="1">
    <source>
        <dbReference type="EMBL" id="KAH7911372.1"/>
    </source>
</evidence>
<name>A0ACB8AFP8_9AGAM</name>
<feature type="non-terminal residue" evidence="1">
    <location>
        <position position="99"/>
    </location>
</feature>
<organism evidence="1 2">
    <name type="scientific">Hygrophoropsis aurantiaca</name>
    <dbReference type="NCBI Taxonomy" id="72124"/>
    <lineage>
        <taxon>Eukaryota</taxon>
        <taxon>Fungi</taxon>
        <taxon>Dikarya</taxon>
        <taxon>Basidiomycota</taxon>
        <taxon>Agaricomycotina</taxon>
        <taxon>Agaricomycetes</taxon>
        <taxon>Agaricomycetidae</taxon>
        <taxon>Boletales</taxon>
        <taxon>Coniophorineae</taxon>
        <taxon>Hygrophoropsidaceae</taxon>
        <taxon>Hygrophoropsis</taxon>
    </lineage>
</organism>
<gene>
    <name evidence="1" type="ORF">BJ138DRAFT_1006723</name>
</gene>
<accession>A0ACB8AFP8</accession>
<sequence>MGEQAITSEDIAIKRSAMLAERQNELDSILDTHDTMVREVFHLEKFVTLLGYDPKIAKTDNSFVFQEYKAGYDLLNHASASAGPSRTTRRAHTQRVHNL</sequence>
<proteinExistence type="predicted"/>
<reference evidence="1" key="1">
    <citation type="journal article" date="2021" name="New Phytol.">
        <title>Evolutionary innovations through gain and loss of genes in the ectomycorrhizal Boletales.</title>
        <authorList>
            <person name="Wu G."/>
            <person name="Miyauchi S."/>
            <person name="Morin E."/>
            <person name="Kuo A."/>
            <person name="Drula E."/>
            <person name="Varga T."/>
            <person name="Kohler A."/>
            <person name="Feng B."/>
            <person name="Cao Y."/>
            <person name="Lipzen A."/>
            <person name="Daum C."/>
            <person name="Hundley H."/>
            <person name="Pangilinan J."/>
            <person name="Johnson J."/>
            <person name="Barry K."/>
            <person name="LaButti K."/>
            <person name="Ng V."/>
            <person name="Ahrendt S."/>
            <person name="Min B."/>
            <person name="Choi I.G."/>
            <person name="Park H."/>
            <person name="Plett J.M."/>
            <person name="Magnuson J."/>
            <person name="Spatafora J.W."/>
            <person name="Nagy L.G."/>
            <person name="Henrissat B."/>
            <person name="Grigoriev I.V."/>
            <person name="Yang Z.L."/>
            <person name="Xu J."/>
            <person name="Martin F.M."/>
        </authorList>
    </citation>
    <scope>NUCLEOTIDE SEQUENCE</scope>
    <source>
        <strain evidence="1">ATCC 28755</strain>
    </source>
</reference>
<keyword evidence="2" id="KW-1185">Reference proteome</keyword>